<dbReference type="SUPFAM" id="SSF143631">
    <property type="entry name" value="ApbE-like"/>
    <property type="match status" value="1"/>
</dbReference>
<dbReference type="Gene3D" id="3.10.520.10">
    <property type="entry name" value="ApbE-like domains"/>
    <property type="match status" value="1"/>
</dbReference>
<evidence type="ECO:0000256" key="2">
    <source>
        <dbReference type="ARBA" id="ARBA00016337"/>
    </source>
</evidence>
<evidence type="ECO:0000256" key="11">
    <source>
        <dbReference type="PIRSR" id="PIRSR006268-2"/>
    </source>
</evidence>
<dbReference type="InterPro" id="IPR003374">
    <property type="entry name" value="ApbE-like_sf"/>
</dbReference>
<comment type="similarity">
    <text evidence="10 12">Belongs to the ApbE family.</text>
</comment>
<evidence type="ECO:0000256" key="8">
    <source>
        <dbReference type="ARBA" id="ARBA00031306"/>
    </source>
</evidence>
<feature type="binding site" evidence="11">
    <location>
        <position position="298"/>
    </location>
    <ligand>
        <name>Mg(2+)</name>
        <dbReference type="ChEBI" id="CHEBI:18420"/>
    </ligand>
</feature>
<dbReference type="PROSITE" id="PS51257">
    <property type="entry name" value="PROKAR_LIPOPROTEIN"/>
    <property type="match status" value="1"/>
</dbReference>
<comment type="catalytic activity">
    <reaction evidence="9 10 12">
        <text>L-threonyl-[protein] + FAD = FMN-L-threonyl-[protein] + AMP + H(+)</text>
        <dbReference type="Rhea" id="RHEA:36847"/>
        <dbReference type="Rhea" id="RHEA-COMP:11060"/>
        <dbReference type="Rhea" id="RHEA-COMP:11061"/>
        <dbReference type="ChEBI" id="CHEBI:15378"/>
        <dbReference type="ChEBI" id="CHEBI:30013"/>
        <dbReference type="ChEBI" id="CHEBI:57692"/>
        <dbReference type="ChEBI" id="CHEBI:74257"/>
        <dbReference type="ChEBI" id="CHEBI:456215"/>
        <dbReference type="EC" id="2.7.1.180"/>
    </reaction>
</comment>
<feature type="binding site" evidence="11">
    <location>
        <position position="184"/>
    </location>
    <ligand>
        <name>Mg(2+)</name>
        <dbReference type="ChEBI" id="CHEBI:18420"/>
    </ligand>
</feature>
<reference evidence="13 14" key="1">
    <citation type="journal article" date="2019" name="Nat. Microbiol.">
        <title>Mediterranean grassland soil C-N compound turnover is dependent on rainfall and depth, and is mediated by genomically divergent microorganisms.</title>
        <authorList>
            <person name="Diamond S."/>
            <person name="Andeer P.F."/>
            <person name="Li Z."/>
            <person name="Crits-Christoph A."/>
            <person name="Burstein D."/>
            <person name="Anantharaman K."/>
            <person name="Lane K.R."/>
            <person name="Thomas B.C."/>
            <person name="Pan C."/>
            <person name="Northen T.R."/>
            <person name="Banfield J.F."/>
        </authorList>
    </citation>
    <scope>NUCLEOTIDE SEQUENCE [LARGE SCALE GENOMIC DNA]</scope>
    <source>
        <strain evidence="13">WS_8</strain>
    </source>
</reference>
<evidence type="ECO:0000256" key="9">
    <source>
        <dbReference type="ARBA" id="ARBA00048540"/>
    </source>
</evidence>
<sequence>MSQSRPAEQGRRGGIRALWALASLLAGGCAVREAARPVGVERARYLMGTILTATAEAPDSTQAARVLAHSLDEIARLENVMSSWRKDSELSRLNRAAGSAFRCSQDLYAVLDSALAIARATSGAFDPTVEPLDRIWDLRGKGRVPSPREIAVARSRVAWSRLTLDPTRHMARLATPGMGVDLGGIGKGFALDRAARLLAAEGIERALLNLGGEVLALSPKGRPWPIAVAHPNDRLRPAVRIAIAQGAVSTSGQGVRGVTVRGKHLGHILDPSSGRPLDTQATVTVVAPSATRADGLSTALLVMGRERALALARRHQEIGVLWIEPDHGLLRAWKWNLSAIAEPGVAIRWMN</sequence>
<keyword evidence="12" id="KW-0997">Cell inner membrane</keyword>
<organism evidence="13 14">
    <name type="scientific">Eiseniibacteriota bacterium</name>
    <dbReference type="NCBI Taxonomy" id="2212470"/>
    <lineage>
        <taxon>Bacteria</taxon>
        <taxon>Candidatus Eiseniibacteriota</taxon>
    </lineage>
</organism>
<dbReference type="EC" id="2.7.1.180" evidence="1 10"/>
<dbReference type="Pfam" id="PF02424">
    <property type="entry name" value="ApbE"/>
    <property type="match status" value="1"/>
</dbReference>
<keyword evidence="12" id="KW-0449">Lipoprotein</keyword>
<keyword evidence="5 10" id="KW-0479">Metal-binding</keyword>
<evidence type="ECO:0000256" key="5">
    <source>
        <dbReference type="ARBA" id="ARBA00022723"/>
    </source>
</evidence>
<dbReference type="PIRSF" id="PIRSF006268">
    <property type="entry name" value="ApbE"/>
    <property type="match status" value="1"/>
</dbReference>
<dbReference type="PANTHER" id="PTHR30040:SF2">
    <property type="entry name" value="FAD:PROTEIN FMN TRANSFERASE"/>
    <property type="match status" value="1"/>
</dbReference>
<keyword evidence="3 10" id="KW-0285">Flavoprotein</keyword>
<keyword evidence="12" id="KW-1003">Cell membrane</keyword>
<dbReference type="Proteomes" id="UP000316609">
    <property type="component" value="Unassembled WGS sequence"/>
</dbReference>
<evidence type="ECO:0000256" key="3">
    <source>
        <dbReference type="ARBA" id="ARBA00022630"/>
    </source>
</evidence>
<dbReference type="EMBL" id="VBOY01000039">
    <property type="protein sequence ID" value="TMQ67458.1"/>
    <property type="molecule type" value="Genomic_DNA"/>
</dbReference>
<evidence type="ECO:0000256" key="6">
    <source>
        <dbReference type="ARBA" id="ARBA00022827"/>
    </source>
</evidence>
<name>A0A538TV43_UNCEI</name>
<keyword evidence="12" id="KW-0472">Membrane</keyword>
<keyword evidence="4 10" id="KW-0808">Transferase</keyword>
<evidence type="ECO:0000256" key="10">
    <source>
        <dbReference type="PIRNR" id="PIRNR006268"/>
    </source>
</evidence>
<evidence type="ECO:0000256" key="12">
    <source>
        <dbReference type="RuleBase" id="RU363002"/>
    </source>
</evidence>
<keyword evidence="7 10" id="KW-0460">Magnesium</keyword>
<dbReference type="PANTHER" id="PTHR30040">
    <property type="entry name" value="THIAMINE BIOSYNTHESIS LIPOPROTEIN APBE"/>
    <property type="match status" value="1"/>
</dbReference>
<evidence type="ECO:0000313" key="13">
    <source>
        <dbReference type="EMBL" id="TMQ67458.1"/>
    </source>
</evidence>
<dbReference type="GO" id="GO:0046872">
    <property type="term" value="F:metal ion binding"/>
    <property type="evidence" value="ECO:0007669"/>
    <property type="project" value="UniProtKB-UniRule"/>
</dbReference>
<dbReference type="GO" id="GO:0016740">
    <property type="term" value="F:transferase activity"/>
    <property type="evidence" value="ECO:0007669"/>
    <property type="project" value="UniProtKB-UniRule"/>
</dbReference>
<feature type="binding site" evidence="11">
    <location>
        <position position="294"/>
    </location>
    <ligand>
        <name>Mg(2+)</name>
        <dbReference type="ChEBI" id="CHEBI:18420"/>
    </ligand>
</feature>
<dbReference type="AlphaFoldDB" id="A0A538TV43"/>
<comment type="subcellular location">
    <subcellularLocation>
        <location evidence="12">Cell inner membrane</location>
        <topology evidence="12">Lipid-anchor</topology>
        <orientation evidence="12">Periplasmic side</orientation>
    </subcellularLocation>
</comment>
<gene>
    <name evidence="13" type="ORF">E6K78_04995</name>
</gene>
<dbReference type="GO" id="GO:0005886">
    <property type="term" value="C:plasma membrane"/>
    <property type="evidence" value="ECO:0007669"/>
    <property type="project" value="UniProtKB-SubCell"/>
</dbReference>
<evidence type="ECO:0000256" key="4">
    <source>
        <dbReference type="ARBA" id="ARBA00022679"/>
    </source>
</evidence>
<keyword evidence="6 10" id="KW-0274">FAD</keyword>
<comment type="caution">
    <text evidence="13">The sequence shown here is derived from an EMBL/GenBank/DDBJ whole genome shotgun (WGS) entry which is preliminary data.</text>
</comment>
<accession>A0A538TV43</accession>
<evidence type="ECO:0000256" key="1">
    <source>
        <dbReference type="ARBA" id="ARBA00011955"/>
    </source>
</evidence>
<proteinExistence type="inferred from homology"/>
<comment type="function">
    <text evidence="12">Flavin transferase that catalyzes the transfer of the FMN moiety of FAD and its covalent binding to the hydroxyl group of a threonine residue in a target flavoprotein.</text>
</comment>
<protein>
    <recommendedName>
        <fullName evidence="2 10">FAD:protein FMN transferase</fullName>
        <ecNumber evidence="1 10">2.7.1.180</ecNumber>
    </recommendedName>
    <alternativeName>
        <fullName evidence="8 10">Flavin transferase</fullName>
    </alternativeName>
</protein>
<evidence type="ECO:0000313" key="14">
    <source>
        <dbReference type="Proteomes" id="UP000316609"/>
    </source>
</evidence>
<comment type="cofactor">
    <cofactor evidence="11">
        <name>Mg(2+)</name>
        <dbReference type="ChEBI" id="CHEBI:18420"/>
    </cofactor>
    <cofactor evidence="11">
        <name>Mn(2+)</name>
        <dbReference type="ChEBI" id="CHEBI:29035"/>
    </cofactor>
    <text evidence="11">Magnesium. Can also use manganese.</text>
</comment>
<dbReference type="InterPro" id="IPR024932">
    <property type="entry name" value="ApbE"/>
</dbReference>
<evidence type="ECO:0000256" key="7">
    <source>
        <dbReference type="ARBA" id="ARBA00022842"/>
    </source>
</evidence>